<comment type="similarity">
    <text evidence="1">Belongs to the WD repeat CDC20/Fizzy family.</text>
</comment>
<dbReference type="PANTHER" id="PTHR19918">
    <property type="entry name" value="CELL DIVISION CYCLE 20 CDC20 FIZZY -RELATED"/>
    <property type="match status" value="1"/>
</dbReference>
<dbReference type="GO" id="GO:0031145">
    <property type="term" value="P:anaphase-promoting complex-dependent catabolic process"/>
    <property type="evidence" value="ECO:0007669"/>
    <property type="project" value="TreeGrafter"/>
</dbReference>
<proteinExistence type="inferred from homology"/>
<reference evidence="8 9" key="1">
    <citation type="journal article" date="2019" name="Sci. Rep.">
        <title>Comparative genomics of chytrid fungi reveal insights into the obligate biotrophic and pathogenic lifestyle of Synchytrium endobioticum.</title>
        <authorList>
            <person name="van de Vossenberg B.T.L.H."/>
            <person name="Warris S."/>
            <person name="Nguyen H.D.T."/>
            <person name="van Gent-Pelzer M.P.E."/>
            <person name="Joly D.L."/>
            <person name="van de Geest H.C."/>
            <person name="Bonants P.J.M."/>
            <person name="Smith D.S."/>
            <person name="Levesque C.A."/>
            <person name="van der Lee T.A.J."/>
        </authorList>
    </citation>
    <scope>NUCLEOTIDE SEQUENCE [LARGE SCALE GENOMIC DNA]</scope>
    <source>
        <strain evidence="8 9">CBS 675.73</strain>
    </source>
</reference>
<dbReference type="PROSITE" id="PS50082">
    <property type="entry name" value="WD_REPEATS_2"/>
    <property type="match status" value="5"/>
</dbReference>
<keyword evidence="3" id="KW-0677">Repeat</keyword>
<keyword evidence="2 5" id="KW-0853">WD repeat</keyword>
<keyword evidence="9" id="KW-1185">Reference proteome</keyword>
<evidence type="ECO:0000256" key="1">
    <source>
        <dbReference type="ARBA" id="ARBA00006445"/>
    </source>
</evidence>
<organism evidence="8 9">
    <name type="scientific">Chytriomyces confervae</name>
    <dbReference type="NCBI Taxonomy" id="246404"/>
    <lineage>
        <taxon>Eukaryota</taxon>
        <taxon>Fungi</taxon>
        <taxon>Fungi incertae sedis</taxon>
        <taxon>Chytridiomycota</taxon>
        <taxon>Chytridiomycota incertae sedis</taxon>
        <taxon>Chytridiomycetes</taxon>
        <taxon>Chytridiales</taxon>
        <taxon>Chytriomycetaceae</taxon>
        <taxon>Chytriomyces</taxon>
    </lineage>
</organism>
<dbReference type="OrthoDB" id="10263272at2759"/>
<feature type="compositionally biased region" description="Basic and acidic residues" evidence="6">
    <location>
        <begin position="1"/>
        <end position="13"/>
    </location>
</feature>
<name>A0A507DRI5_9FUNG</name>
<evidence type="ECO:0000313" key="9">
    <source>
        <dbReference type="Proteomes" id="UP000320333"/>
    </source>
</evidence>
<dbReference type="InterPro" id="IPR036322">
    <property type="entry name" value="WD40_repeat_dom_sf"/>
</dbReference>
<evidence type="ECO:0000256" key="5">
    <source>
        <dbReference type="PROSITE-ProRule" id="PRU00221"/>
    </source>
</evidence>
<feature type="repeat" description="WD" evidence="5">
    <location>
        <begin position="521"/>
        <end position="562"/>
    </location>
</feature>
<evidence type="ECO:0000259" key="7">
    <source>
        <dbReference type="Pfam" id="PF24807"/>
    </source>
</evidence>
<dbReference type="Pfam" id="PF24807">
    <property type="entry name" value="WD40_CDC20-Fz"/>
    <property type="match status" value="1"/>
</dbReference>
<feature type="region of interest" description="Disordered" evidence="6">
    <location>
        <begin position="91"/>
        <end position="113"/>
    </location>
</feature>
<comment type="caution">
    <text evidence="8">The sequence shown here is derived from an EMBL/GenBank/DDBJ whole genome shotgun (WGS) entry which is preliminary data.</text>
</comment>
<feature type="repeat" description="WD" evidence="5">
    <location>
        <begin position="563"/>
        <end position="596"/>
    </location>
</feature>
<dbReference type="Gene3D" id="2.130.10.10">
    <property type="entry name" value="YVTN repeat-like/Quinoprotein amine dehydrogenase"/>
    <property type="match status" value="2"/>
</dbReference>
<dbReference type="InterPro" id="IPR001680">
    <property type="entry name" value="WD40_rpt"/>
</dbReference>
<protein>
    <recommendedName>
        <fullName evidence="7">CDC20/Fizzy WD40 domain-containing protein</fullName>
    </recommendedName>
</protein>
<feature type="compositionally biased region" description="Polar residues" evidence="6">
    <location>
        <begin position="302"/>
        <end position="316"/>
    </location>
</feature>
<feature type="compositionally biased region" description="Polar residues" evidence="6">
    <location>
        <begin position="137"/>
        <end position="160"/>
    </location>
</feature>
<dbReference type="Proteomes" id="UP000320333">
    <property type="component" value="Unassembled WGS sequence"/>
</dbReference>
<evidence type="ECO:0000256" key="6">
    <source>
        <dbReference type="SAM" id="MobiDB-lite"/>
    </source>
</evidence>
<dbReference type="GO" id="GO:0005680">
    <property type="term" value="C:anaphase-promoting complex"/>
    <property type="evidence" value="ECO:0007669"/>
    <property type="project" value="TreeGrafter"/>
</dbReference>
<sequence length="845" mass="89377">MEHLLFQQERERQIQSVDGMNQRAADELRLRKRRRRSIATEESDPSLDVISSGASNVDAERTRPDVEMGTPEVEMAGVGAGDIDSNRVAINSVGRSSAKKGRSNAEYSGSSRRKTPFKVILSATRNSNSVNLSELSTCHSSSATPSNALSTLSLMPSNPDSESESDHDQCPPSPTLRKSQSHLNSKPNTPAGSYSTGDRFIFVCDESAKFKFQVANSKHFDTFATGAPSIASTITGQPASDSQREFSVTVHAGMMWTELTGLPPSAMPLPPNASPLTRQLIQDPSTISTSTSSNSIAAHLSATPTKPSSSNHPTNRTPTASSTTDSPSGLFAQDPAGVLVSATRPPQMGSPNVTRNREFLTERRTPVFSGGGSGRGRNINMVITPSGHRGTGFGTPGPGGDAVSATGSRNNSNSSLGRVRAGGMYSGNASRTKLTFSPCSGPRAETQKFVNRVVKLTPRNIARSPYKVLDAPELQDDFYLNLVDWSSSNILGVGLGSCVYLWNAQSSKVTKLCDMARTATTNGVGNTVTSVNWNPKGTMVAIGTHRGVVEIWDVEKEKKIRDLAGHDARVGSIAWSGDTLATGSRDRSILLRDTRTPAGTSHSFAHVSQKLTGHRQEVCGLKWSPEETLLASGGNDNKLLIWDRRGGSAGGVRSNGGENCVEPLHSFREHQAAVKAIAWSPHQSGLIASGGGTADQKIRFWNTTTGSALSVHNTQSQVCNLAWSLAGNEIVSTHGFSQNQVVVWKVEVGHGNAGIAGGSFNGGIGGVNGSFGGVGGIGSVQTPGLTQMATLTGHTMRVLYLAVSPDNQNIVTGAGDETLRFWSVFGKASKSRPDSDLGAGGLILR</sequence>
<dbReference type="GO" id="GO:1990757">
    <property type="term" value="F:ubiquitin ligase activator activity"/>
    <property type="evidence" value="ECO:0007669"/>
    <property type="project" value="TreeGrafter"/>
</dbReference>
<dbReference type="PROSITE" id="PS00678">
    <property type="entry name" value="WD_REPEATS_1"/>
    <property type="match status" value="1"/>
</dbReference>
<dbReference type="InterPro" id="IPR033010">
    <property type="entry name" value="Cdc20/Fizzy"/>
</dbReference>
<dbReference type="InterPro" id="IPR019775">
    <property type="entry name" value="WD40_repeat_CS"/>
</dbReference>
<dbReference type="Pfam" id="PF00400">
    <property type="entry name" value="WD40"/>
    <property type="match status" value="1"/>
</dbReference>
<dbReference type="PROSITE" id="PS50294">
    <property type="entry name" value="WD_REPEATS_REGION"/>
    <property type="match status" value="3"/>
</dbReference>
<feature type="repeat" description="WD" evidence="5">
    <location>
        <begin position="611"/>
        <end position="643"/>
    </location>
</feature>
<dbReference type="InterPro" id="IPR015943">
    <property type="entry name" value="WD40/YVTN_repeat-like_dom_sf"/>
</dbReference>
<dbReference type="AlphaFoldDB" id="A0A507DRI5"/>
<dbReference type="PANTHER" id="PTHR19918:SF1">
    <property type="entry name" value="FIZZY-RELATED PROTEIN HOMOLOG"/>
    <property type="match status" value="1"/>
</dbReference>
<accession>A0A507DRI5</accession>
<dbReference type="GO" id="GO:1905786">
    <property type="term" value="P:positive regulation of anaphase-promoting complex-dependent catabolic process"/>
    <property type="evidence" value="ECO:0007669"/>
    <property type="project" value="TreeGrafter"/>
</dbReference>
<feature type="compositionally biased region" description="Low complexity" evidence="6">
    <location>
        <begin position="285"/>
        <end position="296"/>
    </location>
</feature>
<dbReference type="SUPFAM" id="SSF50978">
    <property type="entry name" value="WD40 repeat-like"/>
    <property type="match status" value="1"/>
</dbReference>
<feature type="compositionally biased region" description="Polar residues" evidence="6">
    <location>
        <begin position="176"/>
        <end position="191"/>
    </location>
</feature>
<feature type="domain" description="CDC20/Fizzy WD40" evidence="7">
    <location>
        <begin position="469"/>
        <end position="747"/>
    </location>
</feature>
<feature type="region of interest" description="Disordered" evidence="6">
    <location>
        <begin position="1"/>
        <end position="61"/>
    </location>
</feature>
<evidence type="ECO:0000313" key="8">
    <source>
        <dbReference type="EMBL" id="TPX54323.1"/>
    </source>
</evidence>
<evidence type="ECO:0000256" key="3">
    <source>
        <dbReference type="ARBA" id="ARBA00022737"/>
    </source>
</evidence>
<gene>
    <name evidence="8" type="ORF">CcCBS67573_g09586</name>
</gene>
<dbReference type="GO" id="GO:0010997">
    <property type="term" value="F:anaphase-promoting complex binding"/>
    <property type="evidence" value="ECO:0007669"/>
    <property type="project" value="InterPro"/>
</dbReference>
<feature type="region of interest" description="Disordered" evidence="6">
    <location>
        <begin position="285"/>
        <end position="333"/>
    </location>
</feature>
<feature type="region of interest" description="Disordered" evidence="6">
    <location>
        <begin position="137"/>
        <end position="191"/>
    </location>
</feature>
<evidence type="ECO:0000256" key="2">
    <source>
        <dbReference type="ARBA" id="ARBA00022574"/>
    </source>
</evidence>
<dbReference type="InterPro" id="IPR056150">
    <property type="entry name" value="WD40_CDC20-Fz"/>
</dbReference>
<dbReference type="SMART" id="SM00320">
    <property type="entry name" value="WD40"/>
    <property type="match status" value="6"/>
</dbReference>
<dbReference type="EMBL" id="QEAP01000900">
    <property type="protein sequence ID" value="TPX54323.1"/>
    <property type="molecule type" value="Genomic_DNA"/>
</dbReference>
<feature type="repeat" description="WD" evidence="5">
    <location>
        <begin position="791"/>
        <end position="824"/>
    </location>
</feature>
<keyword evidence="4" id="KW-0131">Cell cycle</keyword>
<dbReference type="STRING" id="246404.A0A507DRI5"/>
<feature type="repeat" description="WD" evidence="5">
    <location>
        <begin position="667"/>
        <end position="711"/>
    </location>
</feature>
<evidence type="ECO:0000256" key="4">
    <source>
        <dbReference type="ARBA" id="ARBA00023306"/>
    </source>
</evidence>
<feature type="compositionally biased region" description="Low complexity" evidence="6">
    <location>
        <begin position="317"/>
        <end position="328"/>
    </location>
</feature>